<keyword evidence="2" id="KW-1185">Reference proteome</keyword>
<evidence type="ECO:0000313" key="1">
    <source>
        <dbReference type="EMBL" id="CAA7271066.1"/>
    </source>
</evidence>
<dbReference type="EMBL" id="CACVBS010000101">
    <property type="protein sequence ID" value="CAA7271066.1"/>
    <property type="molecule type" value="Genomic_DNA"/>
</dbReference>
<proteinExistence type="predicted"/>
<dbReference type="AlphaFoldDB" id="A0A8S0W577"/>
<sequence length="170" mass="19480">MSSVPHMMSTSLARQVLDFTKELLKKDFDVELRETGVLGDDIGKALIMMHDLTAIAHPERLPANQEQVALLSIFGNRVEEDDPTDLDCEHTTFAHFLFEIGMQKFLPKFEDFGCKEDTLSMIVRLDVQGVQEFVQCVSDRPGGPPFSDFERWYLGYHFKKLKEHFQAIVV</sequence>
<organism evidence="1 2">
    <name type="scientific">Cyclocybe aegerita</name>
    <name type="common">Black poplar mushroom</name>
    <name type="synonym">Agrocybe aegerita</name>
    <dbReference type="NCBI Taxonomy" id="1973307"/>
    <lineage>
        <taxon>Eukaryota</taxon>
        <taxon>Fungi</taxon>
        <taxon>Dikarya</taxon>
        <taxon>Basidiomycota</taxon>
        <taxon>Agaricomycotina</taxon>
        <taxon>Agaricomycetes</taxon>
        <taxon>Agaricomycetidae</taxon>
        <taxon>Agaricales</taxon>
        <taxon>Agaricineae</taxon>
        <taxon>Bolbitiaceae</taxon>
        <taxon>Cyclocybe</taxon>
    </lineage>
</organism>
<dbReference type="Proteomes" id="UP000467700">
    <property type="component" value="Unassembled WGS sequence"/>
</dbReference>
<reference evidence="1 2" key="1">
    <citation type="submission" date="2020-01" db="EMBL/GenBank/DDBJ databases">
        <authorList>
            <person name="Gupta K D."/>
        </authorList>
    </citation>
    <scope>NUCLEOTIDE SEQUENCE [LARGE SCALE GENOMIC DNA]</scope>
</reference>
<gene>
    <name evidence="1" type="ORF">AAE3_LOCUS13424</name>
</gene>
<name>A0A8S0W577_CYCAE</name>
<comment type="caution">
    <text evidence="1">The sequence shown here is derived from an EMBL/GenBank/DDBJ whole genome shotgun (WGS) entry which is preliminary data.</text>
</comment>
<accession>A0A8S0W577</accession>
<evidence type="ECO:0000313" key="2">
    <source>
        <dbReference type="Proteomes" id="UP000467700"/>
    </source>
</evidence>
<protein>
    <submittedName>
        <fullName evidence="1">Uncharacterized protein</fullName>
    </submittedName>
</protein>
<dbReference type="OrthoDB" id="10502968at2759"/>